<dbReference type="EMBL" id="JAKOGI010001966">
    <property type="protein sequence ID" value="KAJ8423408.1"/>
    <property type="molecule type" value="Genomic_DNA"/>
</dbReference>
<gene>
    <name evidence="3" type="ORF">Cgig2_020945</name>
</gene>
<comment type="caution">
    <text evidence="3">The sequence shown here is derived from an EMBL/GenBank/DDBJ whole genome shotgun (WGS) entry which is preliminary data.</text>
</comment>
<keyword evidence="2" id="KW-0472">Membrane</keyword>
<protein>
    <submittedName>
        <fullName evidence="3">Uncharacterized protein</fullName>
    </submittedName>
</protein>
<evidence type="ECO:0000256" key="2">
    <source>
        <dbReference type="SAM" id="Phobius"/>
    </source>
</evidence>
<sequence length="260" mass="28155">MGEDDDTADFGREAHGGALEPHMVRVLGRSAFMIPLSLHLVISAISVVRIGATTRLLAALTRLHPLPTIARICCPTSYHHHLLLLLLLLLSLPHPSVFTRSPIGPLGALPGAPALRECESKLVCQTFPILGNVSSRKPDVAFAGFEVSIQMDVSAVKMIFGVAGVDPDRRAELIERRFSTAVLDNCVDFQLLGRADKEEGIILYPLQGSFGSGYWDKPQPLFVFSASSVRSFALDHSLPKPPPSHTLSHQSTAGRPPVME</sequence>
<dbReference type="Proteomes" id="UP001153076">
    <property type="component" value="Unassembled WGS sequence"/>
</dbReference>
<reference evidence="3" key="1">
    <citation type="submission" date="2022-04" db="EMBL/GenBank/DDBJ databases">
        <title>Carnegiea gigantea Genome sequencing and assembly v2.</title>
        <authorList>
            <person name="Copetti D."/>
            <person name="Sanderson M.J."/>
            <person name="Burquez A."/>
            <person name="Wojciechowski M.F."/>
        </authorList>
    </citation>
    <scope>NUCLEOTIDE SEQUENCE</scope>
    <source>
        <strain evidence="3">SGP5-SGP5p</strain>
        <tissue evidence="3">Aerial part</tissue>
    </source>
</reference>
<name>A0A9Q1JLC1_9CARY</name>
<keyword evidence="2" id="KW-1133">Transmembrane helix</keyword>
<dbReference type="OrthoDB" id="6512918at2759"/>
<evidence type="ECO:0000313" key="3">
    <source>
        <dbReference type="EMBL" id="KAJ8423408.1"/>
    </source>
</evidence>
<accession>A0A9Q1JLC1</accession>
<organism evidence="3 4">
    <name type="scientific">Carnegiea gigantea</name>
    <dbReference type="NCBI Taxonomy" id="171969"/>
    <lineage>
        <taxon>Eukaryota</taxon>
        <taxon>Viridiplantae</taxon>
        <taxon>Streptophyta</taxon>
        <taxon>Embryophyta</taxon>
        <taxon>Tracheophyta</taxon>
        <taxon>Spermatophyta</taxon>
        <taxon>Magnoliopsida</taxon>
        <taxon>eudicotyledons</taxon>
        <taxon>Gunneridae</taxon>
        <taxon>Pentapetalae</taxon>
        <taxon>Caryophyllales</taxon>
        <taxon>Cactineae</taxon>
        <taxon>Cactaceae</taxon>
        <taxon>Cactoideae</taxon>
        <taxon>Echinocereeae</taxon>
        <taxon>Carnegiea</taxon>
    </lineage>
</organism>
<keyword evidence="2" id="KW-0812">Transmembrane</keyword>
<proteinExistence type="predicted"/>
<dbReference type="AlphaFoldDB" id="A0A9Q1JLC1"/>
<feature type="region of interest" description="Disordered" evidence="1">
    <location>
        <begin position="239"/>
        <end position="260"/>
    </location>
</feature>
<evidence type="ECO:0000256" key="1">
    <source>
        <dbReference type="SAM" id="MobiDB-lite"/>
    </source>
</evidence>
<evidence type="ECO:0000313" key="4">
    <source>
        <dbReference type="Proteomes" id="UP001153076"/>
    </source>
</evidence>
<feature type="transmembrane region" description="Helical" evidence="2">
    <location>
        <begin position="32"/>
        <end position="52"/>
    </location>
</feature>
<keyword evidence="4" id="KW-1185">Reference proteome</keyword>